<keyword evidence="2" id="KW-1185">Reference proteome</keyword>
<gene>
    <name evidence="1" type="ORF">EVAR_49373_1</name>
</gene>
<dbReference type="AlphaFoldDB" id="A0A4C1XV93"/>
<evidence type="ECO:0000313" key="1">
    <source>
        <dbReference type="EMBL" id="GBP67478.1"/>
    </source>
</evidence>
<dbReference type="Proteomes" id="UP000299102">
    <property type="component" value="Unassembled WGS sequence"/>
</dbReference>
<evidence type="ECO:0000313" key="2">
    <source>
        <dbReference type="Proteomes" id="UP000299102"/>
    </source>
</evidence>
<comment type="caution">
    <text evidence="1">The sequence shown here is derived from an EMBL/GenBank/DDBJ whole genome shotgun (WGS) entry which is preliminary data.</text>
</comment>
<reference evidence="1 2" key="1">
    <citation type="journal article" date="2019" name="Commun. Biol.">
        <title>The bagworm genome reveals a unique fibroin gene that provides high tensile strength.</title>
        <authorList>
            <person name="Kono N."/>
            <person name="Nakamura H."/>
            <person name="Ohtoshi R."/>
            <person name="Tomita M."/>
            <person name="Numata K."/>
            <person name="Arakawa K."/>
        </authorList>
    </citation>
    <scope>NUCLEOTIDE SEQUENCE [LARGE SCALE GENOMIC DNA]</scope>
</reference>
<proteinExistence type="predicted"/>
<dbReference type="EMBL" id="BGZK01000984">
    <property type="protein sequence ID" value="GBP67478.1"/>
    <property type="molecule type" value="Genomic_DNA"/>
</dbReference>
<protein>
    <submittedName>
        <fullName evidence="1">Uncharacterized protein</fullName>
    </submittedName>
</protein>
<accession>A0A4C1XV93</accession>
<name>A0A4C1XV93_EUMVA</name>
<sequence>MCSGKIFSYQRPLPLPEGTRYRVFGASFPRRRALTAVPGARRRPRRPAFTGECSRSKMHVNIERHLCALMNPIKGGTSARLCSKRRLLAARRQLKAFRVFPRNMHLCSERTVSGDAISKTTSRGCTKNVVSILKSKSELRNLKIWWRFRWVPTTTLKGMEIGNVVVCIRE</sequence>
<organism evidence="1 2">
    <name type="scientific">Eumeta variegata</name>
    <name type="common">Bagworm moth</name>
    <name type="synonym">Eumeta japonica</name>
    <dbReference type="NCBI Taxonomy" id="151549"/>
    <lineage>
        <taxon>Eukaryota</taxon>
        <taxon>Metazoa</taxon>
        <taxon>Ecdysozoa</taxon>
        <taxon>Arthropoda</taxon>
        <taxon>Hexapoda</taxon>
        <taxon>Insecta</taxon>
        <taxon>Pterygota</taxon>
        <taxon>Neoptera</taxon>
        <taxon>Endopterygota</taxon>
        <taxon>Lepidoptera</taxon>
        <taxon>Glossata</taxon>
        <taxon>Ditrysia</taxon>
        <taxon>Tineoidea</taxon>
        <taxon>Psychidae</taxon>
        <taxon>Oiketicinae</taxon>
        <taxon>Eumeta</taxon>
    </lineage>
</organism>